<keyword evidence="5 6" id="KW-0472">Membrane</keyword>
<dbReference type="Proteomes" id="UP000184073">
    <property type="component" value="Unassembled WGS sequence"/>
</dbReference>
<evidence type="ECO:0000256" key="2">
    <source>
        <dbReference type="ARBA" id="ARBA00022448"/>
    </source>
</evidence>
<dbReference type="EMBL" id="KV878130">
    <property type="protein sequence ID" value="OJJ03403.1"/>
    <property type="molecule type" value="Genomic_DNA"/>
</dbReference>
<keyword evidence="3 6" id="KW-0812">Transmembrane</keyword>
<name>A0A1L9PPH9_ASPVE</name>
<dbReference type="STRING" id="1036611.A0A1L9PPH9"/>
<evidence type="ECO:0000256" key="3">
    <source>
        <dbReference type="ARBA" id="ARBA00022692"/>
    </source>
</evidence>
<feature type="transmembrane region" description="Helical" evidence="6">
    <location>
        <begin position="384"/>
        <end position="404"/>
    </location>
</feature>
<evidence type="ECO:0000256" key="1">
    <source>
        <dbReference type="ARBA" id="ARBA00004141"/>
    </source>
</evidence>
<feature type="transmembrane region" description="Helical" evidence="6">
    <location>
        <begin position="166"/>
        <end position="190"/>
    </location>
</feature>
<feature type="transmembrane region" description="Helical" evidence="6">
    <location>
        <begin position="76"/>
        <end position="95"/>
    </location>
</feature>
<proteinExistence type="predicted"/>
<feature type="transmembrane region" description="Helical" evidence="6">
    <location>
        <begin position="133"/>
        <end position="154"/>
    </location>
</feature>
<keyword evidence="8" id="KW-1185">Reference proteome</keyword>
<dbReference type="Gene3D" id="1.20.1740.10">
    <property type="entry name" value="Amino acid/polyamine transporter I"/>
    <property type="match status" value="1"/>
</dbReference>
<dbReference type="PANTHER" id="PTHR45649">
    <property type="entry name" value="AMINO-ACID PERMEASE BAT1"/>
    <property type="match status" value="1"/>
</dbReference>
<dbReference type="VEuPathDB" id="FungiDB:ASPVEDRAFT_134398"/>
<evidence type="ECO:0000256" key="4">
    <source>
        <dbReference type="ARBA" id="ARBA00022989"/>
    </source>
</evidence>
<evidence type="ECO:0000256" key="6">
    <source>
        <dbReference type="SAM" id="Phobius"/>
    </source>
</evidence>
<dbReference type="OrthoDB" id="3900342at2759"/>
<dbReference type="PIRSF" id="PIRSF006060">
    <property type="entry name" value="AA_transporter"/>
    <property type="match status" value="1"/>
</dbReference>
<dbReference type="InterPro" id="IPR002293">
    <property type="entry name" value="AA/rel_permease1"/>
</dbReference>
<feature type="transmembrane region" description="Helical" evidence="6">
    <location>
        <begin position="43"/>
        <end position="64"/>
    </location>
</feature>
<sequence>MAKPSSDKDVELAQLPQDVQEDIKGEVLTASGHVQELDRNFSLINMCAVAIVIGNCWAITGSTIKLSIYNGGSPGVIYEFIVSGIFYLLITASLAELASAIPSSAGVYHWASVTPGRRAGRVIGFFAGYWNCLAYSFGGASLATIASSGILQMWELTHPELEPQRWHVFVVYLVLVWGSTAVTLFGNRFLPKINNVLMVLCLGGWLITIIAVVALPSSHGRSYASSEFVWKKWQNNTGYTSEGLVFVLGMLNGSFNIGTPDCSTHLAEEIPHPAVNIPKAMAAQMTSSFVTTLIYLIILFYTITDFGAILDLEAEYPLAPIYQQVAGSRAGTIGLTVVVVLPLIGSMMGSFLTSSRVFWTLARDEAVPFSTFFSRIHPRWKNPFNSIIFIACFCTVMGLIYLGSYTAFEAFVSSFTVLTTLSYLAALLPFVLKRRASVPPGPFSMRGPLGWVVNVLSLGYMMVWIVLYCFPATKDFNAASMNWSSVIAGGLTVLVALWWFTIQGRYQGPPVLMGVGASHERPGC</sequence>
<feature type="transmembrane region" description="Helical" evidence="6">
    <location>
        <begin position="330"/>
        <end position="353"/>
    </location>
</feature>
<dbReference type="GO" id="GO:0016020">
    <property type="term" value="C:membrane"/>
    <property type="evidence" value="ECO:0007669"/>
    <property type="project" value="UniProtKB-SubCell"/>
</dbReference>
<dbReference type="RefSeq" id="XP_040669165.1">
    <property type="nucleotide sequence ID" value="XM_040807125.1"/>
</dbReference>
<gene>
    <name evidence="7" type="ORF">ASPVEDRAFT_134398</name>
</gene>
<dbReference type="Pfam" id="PF13520">
    <property type="entry name" value="AA_permease_2"/>
    <property type="match status" value="1"/>
</dbReference>
<dbReference type="GO" id="GO:0022857">
    <property type="term" value="F:transmembrane transporter activity"/>
    <property type="evidence" value="ECO:0007669"/>
    <property type="project" value="InterPro"/>
</dbReference>
<comment type="subcellular location">
    <subcellularLocation>
        <location evidence="1">Membrane</location>
        <topology evidence="1">Multi-pass membrane protein</topology>
    </subcellularLocation>
</comment>
<keyword evidence="4 6" id="KW-1133">Transmembrane helix</keyword>
<organism evidence="7 8">
    <name type="scientific">Aspergillus versicolor CBS 583.65</name>
    <dbReference type="NCBI Taxonomy" id="1036611"/>
    <lineage>
        <taxon>Eukaryota</taxon>
        <taxon>Fungi</taxon>
        <taxon>Dikarya</taxon>
        <taxon>Ascomycota</taxon>
        <taxon>Pezizomycotina</taxon>
        <taxon>Eurotiomycetes</taxon>
        <taxon>Eurotiomycetidae</taxon>
        <taxon>Eurotiales</taxon>
        <taxon>Aspergillaceae</taxon>
        <taxon>Aspergillus</taxon>
        <taxon>Aspergillus subgen. Nidulantes</taxon>
    </lineage>
</organism>
<protein>
    <recommendedName>
        <fullName evidence="9">Amino acid permease/ SLC12A domain-containing protein</fullName>
    </recommendedName>
</protein>
<evidence type="ECO:0000313" key="7">
    <source>
        <dbReference type="EMBL" id="OJJ03403.1"/>
    </source>
</evidence>
<keyword evidence="2" id="KW-0813">Transport</keyword>
<evidence type="ECO:0000256" key="5">
    <source>
        <dbReference type="ARBA" id="ARBA00023136"/>
    </source>
</evidence>
<feature type="transmembrane region" description="Helical" evidence="6">
    <location>
        <begin position="451"/>
        <end position="470"/>
    </location>
</feature>
<accession>A0A1L9PPH9</accession>
<feature type="transmembrane region" description="Helical" evidence="6">
    <location>
        <begin position="482"/>
        <end position="500"/>
    </location>
</feature>
<dbReference type="GeneID" id="63722636"/>
<evidence type="ECO:0008006" key="9">
    <source>
        <dbReference type="Google" id="ProtNLM"/>
    </source>
</evidence>
<dbReference type="AlphaFoldDB" id="A0A1L9PPH9"/>
<reference evidence="8" key="1">
    <citation type="journal article" date="2017" name="Genome Biol.">
        <title>Comparative genomics reveals high biological diversity and specific adaptations in the industrially and medically important fungal genus Aspergillus.</title>
        <authorList>
            <person name="de Vries R.P."/>
            <person name="Riley R."/>
            <person name="Wiebenga A."/>
            <person name="Aguilar-Osorio G."/>
            <person name="Amillis S."/>
            <person name="Uchima C.A."/>
            <person name="Anderluh G."/>
            <person name="Asadollahi M."/>
            <person name="Askin M."/>
            <person name="Barry K."/>
            <person name="Battaglia E."/>
            <person name="Bayram O."/>
            <person name="Benocci T."/>
            <person name="Braus-Stromeyer S.A."/>
            <person name="Caldana C."/>
            <person name="Canovas D."/>
            <person name="Cerqueira G.C."/>
            <person name="Chen F."/>
            <person name="Chen W."/>
            <person name="Choi C."/>
            <person name="Clum A."/>
            <person name="Dos Santos R.A."/>
            <person name="Damasio A.R."/>
            <person name="Diallinas G."/>
            <person name="Emri T."/>
            <person name="Fekete E."/>
            <person name="Flipphi M."/>
            <person name="Freyberg S."/>
            <person name="Gallo A."/>
            <person name="Gournas C."/>
            <person name="Habgood R."/>
            <person name="Hainaut M."/>
            <person name="Harispe M.L."/>
            <person name="Henrissat B."/>
            <person name="Hilden K.S."/>
            <person name="Hope R."/>
            <person name="Hossain A."/>
            <person name="Karabika E."/>
            <person name="Karaffa L."/>
            <person name="Karanyi Z."/>
            <person name="Krasevec N."/>
            <person name="Kuo A."/>
            <person name="Kusch H."/>
            <person name="LaButti K."/>
            <person name="Lagendijk E.L."/>
            <person name="Lapidus A."/>
            <person name="Levasseur A."/>
            <person name="Lindquist E."/>
            <person name="Lipzen A."/>
            <person name="Logrieco A.F."/>
            <person name="MacCabe A."/>
            <person name="Maekelae M.R."/>
            <person name="Malavazi I."/>
            <person name="Melin P."/>
            <person name="Meyer V."/>
            <person name="Mielnichuk N."/>
            <person name="Miskei M."/>
            <person name="Molnar A.P."/>
            <person name="Mule G."/>
            <person name="Ngan C.Y."/>
            <person name="Orejas M."/>
            <person name="Orosz E."/>
            <person name="Ouedraogo J.P."/>
            <person name="Overkamp K.M."/>
            <person name="Park H.-S."/>
            <person name="Perrone G."/>
            <person name="Piumi F."/>
            <person name="Punt P.J."/>
            <person name="Ram A.F."/>
            <person name="Ramon A."/>
            <person name="Rauscher S."/>
            <person name="Record E."/>
            <person name="Riano-Pachon D.M."/>
            <person name="Robert V."/>
            <person name="Roehrig J."/>
            <person name="Ruller R."/>
            <person name="Salamov A."/>
            <person name="Salih N.S."/>
            <person name="Samson R.A."/>
            <person name="Sandor E."/>
            <person name="Sanguinetti M."/>
            <person name="Schuetze T."/>
            <person name="Sepcic K."/>
            <person name="Shelest E."/>
            <person name="Sherlock G."/>
            <person name="Sophianopoulou V."/>
            <person name="Squina F.M."/>
            <person name="Sun H."/>
            <person name="Susca A."/>
            <person name="Todd R.B."/>
            <person name="Tsang A."/>
            <person name="Unkles S.E."/>
            <person name="van de Wiele N."/>
            <person name="van Rossen-Uffink D."/>
            <person name="Oliveira J.V."/>
            <person name="Vesth T.C."/>
            <person name="Visser J."/>
            <person name="Yu J.-H."/>
            <person name="Zhou M."/>
            <person name="Andersen M.R."/>
            <person name="Archer D.B."/>
            <person name="Baker S.E."/>
            <person name="Benoit I."/>
            <person name="Brakhage A.A."/>
            <person name="Braus G.H."/>
            <person name="Fischer R."/>
            <person name="Frisvad J.C."/>
            <person name="Goldman G.H."/>
            <person name="Houbraken J."/>
            <person name="Oakley B."/>
            <person name="Pocsi I."/>
            <person name="Scazzocchio C."/>
            <person name="Seiboth B."/>
            <person name="vanKuyk P.A."/>
            <person name="Wortman J."/>
            <person name="Dyer P.S."/>
            <person name="Grigoriev I.V."/>
        </authorList>
    </citation>
    <scope>NUCLEOTIDE SEQUENCE [LARGE SCALE GENOMIC DNA]</scope>
    <source>
        <strain evidence="8">CBS 583.65</strain>
    </source>
</reference>
<feature type="transmembrane region" description="Helical" evidence="6">
    <location>
        <begin position="196"/>
        <end position="215"/>
    </location>
</feature>
<feature type="transmembrane region" description="Helical" evidence="6">
    <location>
        <begin position="289"/>
        <end position="310"/>
    </location>
</feature>
<dbReference type="PANTHER" id="PTHR45649:SF27">
    <property type="entry name" value="CHOLINE TRANSPORTER (EUROFUNG)"/>
    <property type="match status" value="1"/>
</dbReference>
<feature type="transmembrane region" description="Helical" evidence="6">
    <location>
        <begin position="410"/>
        <end position="431"/>
    </location>
</feature>
<evidence type="ECO:0000313" key="8">
    <source>
        <dbReference type="Proteomes" id="UP000184073"/>
    </source>
</evidence>